<gene>
    <name evidence="2" type="ORF">GCM10010145_17580</name>
</gene>
<dbReference type="Proteomes" id="UP000620156">
    <property type="component" value="Unassembled WGS sequence"/>
</dbReference>
<comment type="caution">
    <text evidence="2">The sequence shown here is derived from an EMBL/GenBank/DDBJ whole genome shotgun (WGS) entry which is preliminary data.</text>
</comment>
<dbReference type="Pfam" id="PF13700">
    <property type="entry name" value="DUF4158"/>
    <property type="match status" value="1"/>
</dbReference>
<evidence type="ECO:0000313" key="3">
    <source>
        <dbReference type="Proteomes" id="UP000620156"/>
    </source>
</evidence>
<protein>
    <recommendedName>
        <fullName evidence="1">DUF4158 domain-containing protein</fullName>
    </recommendedName>
</protein>
<sequence>MARPLTWYFTVRVAEIRTHDHFVPNEEAVGRVPSPAGPVSGSLAGQVRVYAEVQAADHRDELHLFFASSRDEAEWAVARTDCDEHLLAQLSALKSYQRMGCFPKLEEIPETVVDFVRRAVELPEGTVPRAANRTAERQRTAVRQRTGLSYGKAKARKTAEAVMRSEAVSKNRPADLINIALEKVVEAGPELPGFTTLDALAAKIRTEVNASICMGVYDQLSEVHRDRLLALLSEKDEEGRVRHHEVQQAGADGEGPDVVALPWPGRAPGVGGRAGRDRGVAVRRRLGEDHGLRR</sequence>
<evidence type="ECO:0000259" key="1">
    <source>
        <dbReference type="Pfam" id="PF13700"/>
    </source>
</evidence>
<reference evidence="2" key="1">
    <citation type="journal article" date="2014" name="Int. J. Syst. Evol. Microbiol.">
        <title>Complete genome sequence of Corynebacterium casei LMG S-19264T (=DSM 44701T), isolated from a smear-ripened cheese.</title>
        <authorList>
            <consortium name="US DOE Joint Genome Institute (JGI-PGF)"/>
            <person name="Walter F."/>
            <person name="Albersmeier A."/>
            <person name="Kalinowski J."/>
            <person name="Ruckert C."/>
        </authorList>
    </citation>
    <scope>NUCLEOTIDE SEQUENCE</scope>
    <source>
        <strain evidence="2">JCM 3131</strain>
    </source>
</reference>
<feature type="domain" description="DUF4158" evidence="1">
    <location>
        <begin position="46"/>
        <end position="203"/>
    </location>
</feature>
<dbReference type="InterPro" id="IPR025296">
    <property type="entry name" value="DUF4158"/>
</dbReference>
<accession>A0A918BAI1</accession>
<evidence type="ECO:0000313" key="2">
    <source>
        <dbReference type="EMBL" id="GGQ49214.1"/>
    </source>
</evidence>
<dbReference type="AlphaFoldDB" id="A0A918BAI1"/>
<proteinExistence type="predicted"/>
<keyword evidence="3" id="KW-1185">Reference proteome</keyword>
<organism evidence="2 3">
    <name type="scientific">Streptomyces ruber</name>
    <dbReference type="NCBI Taxonomy" id="83378"/>
    <lineage>
        <taxon>Bacteria</taxon>
        <taxon>Bacillati</taxon>
        <taxon>Actinomycetota</taxon>
        <taxon>Actinomycetes</taxon>
        <taxon>Kitasatosporales</taxon>
        <taxon>Streptomycetaceae</taxon>
        <taxon>Streptomyces</taxon>
    </lineage>
</organism>
<dbReference type="EMBL" id="BMQK01000003">
    <property type="protein sequence ID" value="GGQ49214.1"/>
    <property type="molecule type" value="Genomic_DNA"/>
</dbReference>
<reference evidence="2" key="2">
    <citation type="submission" date="2020-09" db="EMBL/GenBank/DDBJ databases">
        <authorList>
            <person name="Sun Q."/>
            <person name="Ohkuma M."/>
        </authorList>
    </citation>
    <scope>NUCLEOTIDE SEQUENCE</scope>
    <source>
        <strain evidence="2">JCM 3131</strain>
    </source>
</reference>
<name>A0A918BAI1_9ACTN</name>